<dbReference type="AlphaFoldDB" id="A0A396H6L7"/>
<evidence type="ECO:0000256" key="7">
    <source>
        <dbReference type="ARBA" id="ARBA00060685"/>
    </source>
</evidence>
<evidence type="ECO:0000256" key="8">
    <source>
        <dbReference type="ARBA" id="ARBA00066422"/>
    </source>
</evidence>
<reference evidence="11" key="1">
    <citation type="journal article" date="2018" name="Nat. Plants">
        <title>Whole-genome landscape of Medicago truncatula symbiotic genes.</title>
        <authorList>
            <person name="Pecrix Y."/>
            <person name="Staton S.E."/>
            <person name="Sallet E."/>
            <person name="Lelandais-Briere C."/>
            <person name="Moreau S."/>
            <person name="Carrere S."/>
            <person name="Blein T."/>
            <person name="Jardinaud M.F."/>
            <person name="Latrasse D."/>
            <person name="Zouine M."/>
            <person name="Zahm M."/>
            <person name="Kreplak J."/>
            <person name="Mayjonade B."/>
            <person name="Satge C."/>
            <person name="Perez M."/>
            <person name="Cauet S."/>
            <person name="Marande W."/>
            <person name="Chantry-Darmon C."/>
            <person name="Lopez-Roques C."/>
            <person name="Bouchez O."/>
            <person name="Berard A."/>
            <person name="Debelle F."/>
            <person name="Munos S."/>
            <person name="Bendahmane A."/>
            <person name="Berges H."/>
            <person name="Niebel A."/>
            <person name="Buitink J."/>
            <person name="Frugier F."/>
            <person name="Benhamed M."/>
            <person name="Crespi M."/>
            <person name="Gouzy J."/>
            <person name="Gamas P."/>
        </authorList>
    </citation>
    <scope>NUCLEOTIDE SEQUENCE [LARGE SCALE GENOMIC DNA]</scope>
    <source>
        <strain evidence="11">cv. Jemalong A17</strain>
    </source>
</reference>
<keyword evidence="2" id="KW-0341">Growth regulation</keyword>
<dbReference type="Gramene" id="rna41346">
    <property type="protein sequence ID" value="RHN46815.1"/>
    <property type="gene ID" value="gene41346"/>
</dbReference>
<evidence type="ECO:0000313" key="11">
    <source>
        <dbReference type="Proteomes" id="UP000265566"/>
    </source>
</evidence>
<evidence type="ECO:0000259" key="9">
    <source>
        <dbReference type="Pfam" id="PF02441"/>
    </source>
</evidence>
<evidence type="ECO:0000256" key="6">
    <source>
        <dbReference type="ARBA" id="ARBA00038350"/>
    </source>
</evidence>
<dbReference type="Pfam" id="PF02441">
    <property type="entry name" value="Flavoprotein"/>
    <property type="match status" value="1"/>
</dbReference>
<sequence>MMANSDSKSAIGHVNAPRKPRILLGCCGSVAAMKFGLVFNAFSEWAEVRAVVTETSLQFLVHEKAESLFTHRHDIYKDDSEWKNWKKIGDSVLHIELANWADIMVIAPLSAHTAAKIAGGLCDNLLTSIVRAWDYEKPMFVAPSMDGCMWRNPFTEQNFMSIEELGVTLIPPVQHMPTNMREMADPSTIFSTVKSFYDSNILKDK</sequence>
<comment type="caution">
    <text evidence="10">The sequence shown here is derived from an EMBL/GenBank/DDBJ whole genome shotgun (WGS) entry which is preliminary data.</text>
</comment>
<comment type="similarity">
    <text evidence="6">Belongs to the HFCD (homooligomeric flavin containing Cys decarboxylase) superfamily.</text>
</comment>
<dbReference type="EMBL" id="PSQE01000007">
    <property type="protein sequence ID" value="RHN46815.1"/>
    <property type="molecule type" value="Genomic_DNA"/>
</dbReference>
<evidence type="ECO:0000256" key="4">
    <source>
        <dbReference type="ARBA" id="ARBA00022793"/>
    </source>
</evidence>
<evidence type="ECO:0000256" key="1">
    <source>
        <dbReference type="ARBA" id="ARBA00001917"/>
    </source>
</evidence>
<comment type="pathway">
    <text evidence="7">Cofactor biosynthesis; coenzyme A biosynthesis; CoA from (R)-pantothenate: step 3/5.</text>
</comment>
<dbReference type="GO" id="GO:0004633">
    <property type="term" value="F:phosphopantothenoylcysteine decarboxylase activity"/>
    <property type="evidence" value="ECO:0007669"/>
    <property type="project" value="UniProtKB-EC"/>
</dbReference>
<organism evidence="10 11">
    <name type="scientific">Medicago truncatula</name>
    <name type="common">Barrel medic</name>
    <name type="synonym">Medicago tribuloides</name>
    <dbReference type="NCBI Taxonomy" id="3880"/>
    <lineage>
        <taxon>Eukaryota</taxon>
        <taxon>Viridiplantae</taxon>
        <taxon>Streptophyta</taxon>
        <taxon>Embryophyta</taxon>
        <taxon>Tracheophyta</taxon>
        <taxon>Spermatophyta</taxon>
        <taxon>Magnoliopsida</taxon>
        <taxon>eudicotyledons</taxon>
        <taxon>Gunneridae</taxon>
        <taxon>Pentapetalae</taxon>
        <taxon>rosids</taxon>
        <taxon>fabids</taxon>
        <taxon>Fabales</taxon>
        <taxon>Fabaceae</taxon>
        <taxon>Papilionoideae</taxon>
        <taxon>50 kb inversion clade</taxon>
        <taxon>NPAAA clade</taxon>
        <taxon>Hologalegina</taxon>
        <taxon>IRL clade</taxon>
        <taxon>Trifolieae</taxon>
        <taxon>Medicago</taxon>
    </lineage>
</organism>
<evidence type="ECO:0000256" key="5">
    <source>
        <dbReference type="ARBA" id="ARBA00022993"/>
    </source>
</evidence>
<dbReference type="SUPFAM" id="SSF52507">
    <property type="entry name" value="Homo-oligomeric flavin-containing Cys decarboxylases, HFCD"/>
    <property type="match status" value="1"/>
</dbReference>
<feature type="domain" description="Flavoprotein" evidence="9">
    <location>
        <begin position="21"/>
        <end position="193"/>
    </location>
</feature>
<dbReference type="PANTHER" id="PTHR14359:SF6">
    <property type="entry name" value="PHOSPHOPANTOTHENOYLCYSTEINE DECARBOXYLASE"/>
    <property type="match status" value="1"/>
</dbReference>
<keyword evidence="4" id="KW-0210">Decarboxylase</keyword>
<accession>A0A396H6L7</accession>
<gene>
    <name evidence="10" type="ORF">MtrunA17_Chr7g0246261</name>
</gene>
<name>A0A396H6L7_MEDTR</name>
<evidence type="ECO:0000256" key="3">
    <source>
        <dbReference type="ARBA" id="ARBA00022643"/>
    </source>
</evidence>
<dbReference type="InterPro" id="IPR036551">
    <property type="entry name" value="Flavin_trans-like"/>
</dbReference>
<dbReference type="InterPro" id="IPR003382">
    <property type="entry name" value="Flavoprotein"/>
</dbReference>
<keyword evidence="3" id="KW-0285">Flavoprotein</keyword>
<proteinExistence type="inferred from homology"/>
<dbReference type="GO" id="GO:0015937">
    <property type="term" value="P:coenzyme A biosynthetic process"/>
    <property type="evidence" value="ECO:0007669"/>
    <property type="project" value="UniProtKB-KW"/>
</dbReference>
<keyword evidence="5" id="KW-0173">Coenzyme A biosynthesis</keyword>
<keyword evidence="10" id="KW-0456">Lyase</keyword>
<evidence type="ECO:0000313" key="10">
    <source>
        <dbReference type="EMBL" id="RHN46815.1"/>
    </source>
</evidence>
<keyword evidence="3" id="KW-0288">FMN</keyword>
<evidence type="ECO:0000256" key="2">
    <source>
        <dbReference type="ARBA" id="ARBA00022604"/>
    </source>
</evidence>
<dbReference type="Proteomes" id="UP000265566">
    <property type="component" value="Chromosome 7"/>
</dbReference>
<dbReference type="Gene3D" id="3.40.50.1950">
    <property type="entry name" value="Flavin prenyltransferase-like"/>
    <property type="match status" value="1"/>
</dbReference>
<comment type="cofactor">
    <cofactor evidence="1">
        <name>FMN</name>
        <dbReference type="ChEBI" id="CHEBI:58210"/>
    </cofactor>
</comment>
<dbReference type="EC" id="4.1.1.36" evidence="8"/>
<protein>
    <recommendedName>
        <fullName evidence="8">phosphopantothenoylcysteine decarboxylase</fullName>
        <ecNumber evidence="8">4.1.1.36</ecNumber>
    </recommendedName>
</protein>
<dbReference type="PANTHER" id="PTHR14359">
    <property type="entry name" value="HOMO-OLIGOMERIC FLAVIN CONTAINING CYS DECARBOXYLASE FAMILY"/>
    <property type="match status" value="1"/>
</dbReference>